<comment type="caution">
    <text evidence="3">The sequence shown here is derived from an EMBL/GenBank/DDBJ whole genome shotgun (WGS) entry which is preliminary data.</text>
</comment>
<evidence type="ECO:0000256" key="2">
    <source>
        <dbReference type="SAM" id="SignalP"/>
    </source>
</evidence>
<evidence type="ECO:0000313" key="3">
    <source>
        <dbReference type="EMBL" id="ETZ07073.1"/>
    </source>
</evidence>
<feature type="compositionally biased region" description="Basic and acidic residues" evidence="1">
    <location>
        <begin position="229"/>
        <end position="242"/>
    </location>
</feature>
<name>W6TDG7_HOLOB</name>
<feature type="region of interest" description="Disordered" evidence="1">
    <location>
        <begin position="328"/>
        <end position="387"/>
    </location>
</feature>
<evidence type="ECO:0000313" key="4">
    <source>
        <dbReference type="Proteomes" id="UP000019112"/>
    </source>
</evidence>
<evidence type="ECO:0000256" key="1">
    <source>
        <dbReference type="SAM" id="MobiDB-lite"/>
    </source>
</evidence>
<dbReference type="Proteomes" id="UP000019112">
    <property type="component" value="Unassembled WGS sequence"/>
</dbReference>
<feature type="compositionally biased region" description="Polar residues" evidence="1">
    <location>
        <begin position="340"/>
        <end position="358"/>
    </location>
</feature>
<gene>
    <name evidence="3" type="ORF">P618_200755</name>
</gene>
<feature type="compositionally biased region" description="Low complexity" evidence="1">
    <location>
        <begin position="328"/>
        <end position="339"/>
    </location>
</feature>
<feature type="compositionally biased region" description="Polar residues" evidence="1">
    <location>
        <begin position="210"/>
        <end position="219"/>
    </location>
</feature>
<dbReference type="AlphaFoldDB" id="W6TDG7"/>
<feature type="signal peptide" evidence="2">
    <location>
        <begin position="1"/>
        <end position="20"/>
    </location>
</feature>
<protein>
    <submittedName>
        <fullName evidence="3">Uncharacterized protein</fullName>
    </submittedName>
</protein>
<dbReference type="EMBL" id="AWTR02000066">
    <property type="protein sequence ID" value="ETZ07073.1"/>
    <property type="molecule type" value="Genomic_DNA"/>
</dbReference>
<keyword evidence="4" id="KW-1185">Reference proteome</keyword>
<proteinExistence type="predicted"/>
<feature type="region of interest" description="Disordered" evidence="1">
    <location>
        <begin position="210"/>
        <end position="251"/>
    </location>
</feature>
<feature type="chain" id="PRO_5004881910" evidence="2">
    <location>
        <begin position="21"/>
        <end position="402"/>
    </location>
</feature>
<accession>W6TDG7</accession>
<reference evidence="3 4" key="1">
    <citation type="journal article" date="2014" name="FEMS Microbiol. Lett.">
        <title>Draft genome sequences of three Holospora species (Holospora obtusa, Holospora undulata, and Holospora elegans), endonuclear symbiotic bacteria of the ciliate Paramecium caudatum.</title>
        <authorList>
            <person name="Dohra H."/>
            <person name="Tanaka K."/>
            <person name="Suzuki T."/>
            <person name="Fujishima M."/>
            <person name="Suzuki H."/>
        </authorList>
    </citation>
    <scope>NUCLEOTIDE SEQUENCE [LARGE SCALE GENOMIC DNA]</scope>
    <source>
        <strain evidence="3 4">F1</strain>
    </source>
</reference>
<keyword evidence="2" id="KW-0732">Signal</keyword>
<sequence>MCKSKMKILLLCLLSFSAEAHKNTVTIQKESSEKPVLVSEPLTPVSNAEKFLSAWTVLSNPEVSLQELEQSSLLTLRDWTGVLLSDFQNIPDFKYANSLEDVKKIIFNKLLVQKNITPIRKFLIQNSIPGGWCDLLKYITTLLWDPKKSSKGLTIQEISALLSLPLSNLKCETLKLPVPEKFLDAFMHVDESRLEQEENGVPCLISLNETENKGSSSEKSYTREPVIPQERRQEHEFSENAKKNPVLTENTYKNSKLEDPVSTYVDSSKCLEFWTTSIIEQSMHAIKKAPNVWLSLFNSANTDPMTQKVVQYCKQLLNDDHSSYSFYQDSSYSSENSDSQKLPQPSLNVISASSSGVNKSGKIYTDPDYLGKTGSEPNASEEPKIPLEKRKTVTFFSKLRHK</sequence>
<dbReference type="STRING" id="1399147.P618_200755"/>
<organism evidence="3 4">
    <name type="scientific">Holospora obtusa F1</name>
    <dbReference type="NCBI Taxonomy" id="1399147"/>
    <lineage>
        <taxon>Bacteria</taxon>
        <taxon>Pseudomonadati</taxon>
        <taxon>Pseudomonadota</taxon>
        <taxon>Alphaproteobacteria</taxon>
        <taxon>Holosporales</taxon>
        <taxon>Holosporaceae</taxon>
        <taxon>Holospora</taxon>
    </lineage>
</organism>